<organism evidence="2 3">
    <name type="scientific">Hibiscus sabdariffa</name>
    <name type="common">roselle</name>
    <dbReference type="NCBI Taxonomy" id="183260"/>
    <lineage>
        <taxon>Eukaryota</taxon>
        <taxon>Viridiplantae</taxon>
        <taxon>Streptophyta</taxon>
        <taxon>Embryophyta</taxon>
        <taxon>Tracheophyta</taxon>
        <taxon>Spermatophyta</taxon>
        <taxon>Magnoliopsida</taxon>
        <taxon>eudicotyledons</taxon>
        <taxon>Gunneridae</taxon>
        <taxon>Pentapetalae</taxon>
        <taxon>rosids</taxon>
        <taxon>malvids</taxon>
        <taxon>Malvales</taxon>
        <taxon>Malvaceae</taxon>
        <taxon>Malvoideae</taxon>
        <taxon>Hibiscus</taxon>
    </lineage>
</organism>
<comment type="caution">
    <text evidence="2">The sequence shown here is derived from an EMBL/GenBank/DDBJ whole genome shotgun (WGS) entry which is preliminary data.</text>
</comment>
<gene>
    <name evidence="2" type="ORF">V6N12_052893</name>
</gene>
<dbReference type="Proteomes" id="UP001472677">
    <property type="component" value="Unassembled WGS sequence"/>
</dbReference>
<keyword evidence="3" id="KW-1185">Reference proteome</keyword>
<feature type="region of interest" description="Disordered" evidence="1">
    <location>
        <begin position="1"/>
        <end position="70"/>
    </location>
</feature>
<evidence type="ECO:0000313" key="2">
    <source>
        <dbReference type="EMBL" id="KAK8513722.1"/>
    </source>
</evidence>
<feature type="region of interest" description="Disordered" evidence="1">
    <location>
        <begin position="400"/>
        <end position="426"/>
    </location>
</feature>
<name>A0ABR2C2V6_9ROSI</name>
<proteinExistence type="predicted"/>
<dbReference type="EMBL" id="JBBPBM010000069">
    <property type="protein sequence ID" value="KAK8513722.1"/>
    <property type="molecule type" value="Genomic_DNA"/>
</dbReference>
<evidence type="ECO:0000256" key="1">
    <source>
        <dbReference type="SAM" id="MobiDB-lite"/>
    </source>
</evidence>
<feature type="compositionally biased region" description="Basic and acidic residues" evidence="1">
    <location>
        <begin position="57"/>
        <end position="66"/>
    </location>
</feature>
<protein>
    <submittedName>
        <fullName evidence="2">Uncharacterized protein</fullName>
    </submittedName>
</protein>
<evidence type="ECO:0000313" key="3">
    <source>
        <dbReference type="Proteomes" id="UP001472677"/>
    </source>
</evidence>
<accession>A0ABR2C2V6</accession>
<reference evidence="2 3" key="1">
    <citation type="journal article" date="2024" name="G3 (Bethesda)">
        <title>Genome assembly of Hibiscus sabdariffa L. provides insights into metabolisms of medicinal natural products.</title>
        <authorList>
            <person name="Kim T."/>
        </authorList>
    </citation>
    <scope>NUCLEOTIDE SEQUENCE [LARGE SCALE GENOMIC DNA]</scope>
    <source>
        <strain evidence="2">TK-2024</strain>
        <tissue evidence="2">Old leaves</tissue>
    </source>
</reference>
<feature type="compositionally biased region" description="Polar residues" evidence="1">
    <location>
        <begin position="1"/>
        <end position="10"/>
    </location>
</feature>
<sequence length="426" mass="45714">MENHNLSAGTANGVMDGDRPALASSLVNGRPPDQVPRVVAGPVLERSGSPLAADVQSDNKKLRNQGDVDAEGSVTEMDVEADIEMNENTMKSGDLSKEHNRMSNGNTRLSYANIVGKSRNTGGFSRDGMELNPHKELCSHRTMRGNVVNGQKQNSDNVGEEVLKEAGKEGLFGPWMVVDSRRRRPPTARGVTREVVQDKGSALGSRFAILECEPVAPAVEQVPGKDDGEQQVEPIPQRSLNDVEFHSAQPSRAMIGKKGKVTETGNGSGKKVGTRQGLVSKAVVLPMVEGQQASLVEHTGHNKVHAAVSIFEQGHGKAGNAKIGTGKQVVGKAKGIKENAKQGLKVRKSAEMRTVSRPVLSDWFDNINSQLDSFAMDKELDPGGDTRVCVNQEGTLEKVSSSRSQALSEVRTGEIESSDLLMDLAR</sequence>